<dbReference type="InterPro" id="IPR022648">
    <property type="entry name" value="Pr_cel_nuc_antig_N"/>
</dbReference>
<accession>A0A7C5UX45</accession>
<dbReference type="CDD" id="cd00577">
    <property type="entry name" value="PCNA"/>
    <property type="match status" value="1"/>
</dbReference>
<dbReference type="InterPro" id="IPR046938">
    <property type="entry name" value="DNA_clamp_sf"/>
</dbReference>
<dbReference type="SUPFAM" id="SSF55979">
    <property type="entry name" value="DNA clamp"/>
    <property type="match status" value="2"/>
</dbReference>
<evidence type="ECO:0000256" key="1">
    <source>
        <dbReference type="ARBA" id="ARBA00022705"/>
    </source>
</evidence>
<dbReference type="InterPro" id="IPR000730">
    <property type="entry name" value="Pr_cel_nuc_antig"/>
</dbReference>
<evidence type="ECO:0000256" key="2">
    <source>
        <dbReference type="ARBA" id="ARBA00023125"/>
    </source>
</evidence>
<dbReference type="HAMAP" id="MF_00317">
    <property type="entry name" value="DNApol_clamp_arch"/>
    <property type="match status" value="1"/>
</dbReference>
<dbReference type="GO" id="GO:0003677">
    <property type="term" value="F:DNA binding"/>
    <property type="evidence" value="ECO:0007669"/>
    <property type="project" value="UniProtKB-UniRule"/>
</dbReference>
<dbReference type="GO" id="GO:0030337">
    <property type="term" value="F:DNA polymerase processivity factor activity"/>
    <property type="evidence" value="ECO:0007669"/>
    <property type="project" value="UniProtKB-UniRule"/>
</dbReference>
<reference evidence="5" key="1">
    <citation type="journal article" date="2020" name="mSystems">
        <title>Genome- and Community-Level Interaction Insights into Carbon Utilization and Element Cycling Functions of Hydrothermarchaeota in Hydrothermal Sediment.</title>
        <authorList>
            <person name="Zhou Z."/>
            <person name="Liu Y."/>
            <person name="Xu W."/>
            <person name="Pan J."/>
            <person name="Luo Z.H."/>
            <person name="Li M."/>
        </authorList>
    </citation>
    <scope>NUCLEOTIDE SEQUENCE [LARGE SCALE GENOMIC DNA]</scope>
    <source>
        <strain evidence="5">SpSt-1</strain>
    </source>
</reference>
<comment type="caution">
    <text evidence="5">The sequence shown here is derived from an EMBL/GenBank/DDBJ whole genome shotgun (WGS) entry which is preliminary data.</text>
</comment>
<dbReference type="Pfam" id="PF00705">
    <property type="entry name" value="PCNA_N"/>
    <property type="match status" value="1"/>
</dbReference>
<dbReference type="PANTHER" id="PTHR11352:SF0">
    <property type="entry name" value="PROLIFERATING CELL NUCLEAR ANTIGEN"/>
    <property type="match status" value="1"/>
</dbReference>
<evidence type="ECO:0000259" key="4">
    <source>
        <dbReference type="Pfam" id="PF00705"/>
    </source>
</evidence>
<dbReference type="AlphaFoldDB" id="A0A7C5UX45"/>
<keyword evidence="1 3" id="KW-0235">DNA replication</keyword>
<sequence length="256" mass="28184">MLVSGVVGITIEPKILISYPIAKDFVEILSAVSEIVDEVLIRVDSQGFKVKALDPSKIALLSIALPPEGFQEFNVTEETSIGLAASVLSKILKQLKKSDRIVIAANNEYVEILIEGISIRRYKFKNLEVIAEEVPELTPQYDVEASILSSPLKTTLSELTSICSTIGITAKGDTMTFFDYDNKKSLYRLTTTAGTIINLNIKKESTVAYDAEYISKIIELLKLSNIVELKYGSEAPLYISIEFAGGKIEYFLAAKT</sequence>
<gene>
    <name evidence="3" type="primary">pcn</name>
    <name evidence="5" type="ORF">ENL47_01540</name>
</gene>
<dbReference type="GO" id="GO:0006275">
    <property type="term" value="P:regulation of DNA replication"/>
    <property type="evidence" value="ECO:0007669"/>
    <property type="project" value="UniProtKB-UniRule"/>
</dbReference>
<protein>
    <recommendedName>
        <fullName evidence="3">DNA polymerase sliding clamp</fullName>
    </recommendedName>
    <alternativeName>
        <fullName evidence="3">Proliferating cell nuclear antigen homolog</fullName>
        <shortName evidence="3">PCNA</shortName>
    </alternativeName>
</protein>
<proteinExistence type="inferred from homology"/>
<evidence type="ECO:0000256" key="3">
    <source>
        <dbReference type="HAMAP-Rule" id="MF_00317"/>
    </source>
</evidence>
<dbReference type="EMBL" id="DRUB01000029">
    <property type="protein sequence ID" value="HHR95521.1"/>
    <property type="molecule type" value="Genomic_DNA"/>
</dbReference>
<comment type="function">
    <text evidence="3">Sliding clamp subunit that acts as a moving platform for DNA processing. Responsible for tethering the catalytic subunit of DNA polymerase and other proteins to DNA during high-speed replication.</text>
</comment>
<dbReference type="InterPro" id="IPR022659">
    <property type="entry name" value="Pr_cel_nuc_antig_CS"/>
</dbReference>
<feature type="domain" description="Proliferating cell nuclear antigen PCNA N-terminal" evidence="4">
    <location>
        <begin position="27"/>
        <end position="110"/>
    </location>
</feature>
<dbReference type="PRINTS" id="PR00339">
    <property type="entry name" value="PCNACYCLIN"/>
</dbReference>
<dbReference type="PANTHER" id="PTHR11352">
    <property type="entry name" value="PROLIFERATING CELL NUCLEAR ANTIGEN"/>
    <property type="match status" value="1"/>
</dbReference>
<dbReference type="PROSITE" id="PS01251">
    <property type="entry name" value="PCNA_1"/>
    <property type="match status" value="1"/>
</dbReference>
<dbReference type="Gene3D" id="3.70.10.10">
    <property type="match status" value="1"/>
</dbReference>
<evidence type="ECO:0000313" key="5">
    <source>
        <dbReference type="EMBL" id="HHR95521.1"/>
    </source>
</evidence>
<comment type="subunit">
    <text evidence="3">Homotrimer. The subunits circularize to form a toroid; DNA passes through its center. Replication factor C (RFC) is required to load the toroid on the DNA.</text>
</comment>
<dbReference type="GO" id="GO:0006272">
    <property type="term" value="P:leading strand elongation"/>
    <property type="evidence" value="ECO:0007669"/>
    <property type="project" value="TreeGrafter"/>
</dbReference>
<keyword evidence="2 3" id="KW-0238">DNA-binding</keyword>
<name>A0A7C5UX45_9CREN</name>
<organism evidence="5">
    <name type="scientific">Ignisphaera aggregans</name>
    <dbReference type="NCBI Taxonomy" id="334771"/>
    <lineage>
        <taxon>Archaea</taxon>
        <taxon>Thermoproteota</taxon>
        <taxon>Thermoprotei</taxon>
        <taxon>Desulfurococcales</taxon>
        <taxon>Desulfurococcaceae</taxon>
        <taxon>Ignisphaera</taxon>
    </lineage>
</organism>
<comment type="similarity">
    <text evidence="3">Belongs to the PCNA family.</text>
</comment>